<name>A0A7W6JFI5_9CAUL</name>
<gene>
    <name evidence="1" type="ORF">GGR12_003097</name>
</gene>
<dbReference type="RefSeq" id="WP_183205466.1">
    <property type="nucleotide sequence ID" value="NZ_BAAAER010000003.1"/>
</dbReference>
<evidence type="ECO:0000313" key="2">
    <source>
        <dbReference type="Proteomes" id="UP000529946"/>
    </source>
</evidence>
<dbReference type="EMBL" id="JACIDM010000003">
    <property type="protein sequence ID" value="MBB4084209.1"/>
    <property type="molecule type" value="Genomic_DNA"/>
</dbReference>
<dbReference type="Proteomes" id="UP000529946">
    <property type="component" value="Unassembled WGS sequence"/>
</dbReference>
<dbReference type="SUPFAM" id="SSF48613">
    <property type="entry name" value="Heme oxygenase-like"/>
    <property type="match status" value="1"/>
</dbReference>
<comment type="caution">
    <text evidence="1">The sequence shown here is derived from an EMBL/GenBank/DDBJ whole genome shotgun (WGS) entry which is preliminary data.</text>
</comment>
<dbReference type="Gene3D" id="1.20.910.10">
    <property type="entry name" value="Heme oxygenase-like"/>
    <property type="match status" value="1"/>
</dbReference>
<reference evidence="1 2" key="1">
    <citation type="submission" date="2020-08" db="EMBL/GenBank/DDBJ databases">
        <title>Genomic Encyclopedia of Type Strains, Phase IV (KMG-IV): sequencing the most valuable type-strain genomes for metagenomic binning, comparative biology and taxonomic classification.</title>
        <authorList>
            <person name="Goeker M."/>
        </authorList>
    </citation>
    <scope>NUCLEOTIDE SEQUENCE [LARGE SCALE GENOMIC DNA]</scope>
    <source>
        <strain evidence="1 2">DSM 23960</strain>
    </source>
</reference>
<evidence type="ECO:0000313" key="1">
    <source>
        <dbReference type="EMBL" id="MBB4084209.1"/>
    </source>
</evidence>
<proteinExistence type="predicted"/>
<keyword evidence="2" id="KW-1185">Reference proteome</keyword>
<organism evidence="1 2">
    <name type="scientific">Brevundimonas lenta</name>
    <dbReference type="NCBI Taxonomy" id="424796"/>
    <lineage>
        <taxon>Bacteria</taxon>
        <taxon>Pseudomonadati</taxon>
        <taxon>Pseudomonadota</taxon>
        <taxon>Alphaproteobacteria</taxon>
        <taxon>Caulobacterales</taxon>
        <taxon>Caulobacteraceae</taxon>
        <taxon>Brevundimonas</taxon>
    </lineage>
</organism>
<dbReference type="InterPro" id="IPR016084">
    <property type="entry name" value="Haem_Oase-like_multi-hlx"/>
</dbReference>
<protein>
    <submittedName>
        <fullName evidence="1">Heme oxygenase</fullName>
    </submittedName>
</protein>
<sequence>MSARLRLREETRREHEQVDAAYAAFDLSSVRGYGDFLAAQARAFLPLEAAVERGGAGLLIDDWATRRRAELLRADLAGLGIGRVDELPPVEFSGAAAVLGAVYVLEGSRLGGAMLRRAVPRGAPVRFLGGEDNGPRWRALTGMLDERLASGPDLDSAIAAARSVFDCFRIAARTRLAA</sequence>
<dbReference type="AlphaFoldDB" id="A0A7W6JFI5"/>
<accession>A0A7W6JFI5</accession>
<dbReference type="CDD" id="cd19166">
    <property type="entry name" value="HemeO-bac"/>
    <property type="match status" value="1"/>
</dbReference>